<dbReference type="OrthoDB" id="166803at2759"/>
<feature type="transmembrane region" description="Helical" evidence="7">
    <location>
        <begin position="161"/>
        <end position="189"/>
    </location>
</feature>
<dbReference type="PANTHER" id="PTHR12677">
    <property type="entry name" value="GOLGI APPARATUS MEMBRANE PROTEIN TVP38-RELATED"/>
    <property type="match status" value="1"/>
</dbReference>
<sequence length="283" mass="30598">MMFRNGSVLEARMRWALVAGVLVCAAAVSLTMWHLSANGDLEVALEWVRANKIVGGVVYIIVFASCIVACLPATMFELAAGYLFGFAWGWVLATTGKTLGSVVSFALGRYYLQGWVHKMMSRGPPIFRALAQLISKNELKWKIVILTRIAWMPIAIKNYGLSVLPVSFALFFWPMLIVGAVFTAISVYLGQTITHMSHLVAGDSGGSTLKLIVMIAGGASAFALVGILGYHTRRHLEEMAKGSDMETDAAKIVERVSLTTQASDSDEDSEEAAMDAPVSITSL</sequence>
<accession>A0A485KAH5</accession>
<evidence type="ECO:0000256" key="3">
    <source>
        <dbReference type="ARBA" id="ARBA00022692"/>
    </source>
</evidence>
<gene>
    <name evidence="10" type="primary">Aste57867_1375</name>
    <name evidence="9" type="ORF">As57867_001374</name>
    <name evidence="10" type="ORF">ASTE57867_1375</name>
</gene>
<feature type="transmembrane region" description="Helical" evidence="7">
    <location>
        <begin position="209"/>
        <end position="230"/>
    </location>
</feature>
<feature type="transmembrane region" description="Helical" evidence="7">
    <location>
        <begin position="15"/>
        <end position="35"/>
    </location>
</feature>
<evidence type="ECO:0000259" key="8">
    <source>
        <dbReference type="Pfam" id="PF09335"/>
    </source>
</evidence>
<keyword evidence="11" id="KW-1185">Reference proteome</keyword>
<name>A0A485KAH5_9STRA</name>
<dbReference type="Proteomes" id="UP000332933">
    <property type="component" value="Unassembled WGS sequence"/>
</dbReference>
<dbReference type="EMBL" id="VJMH01000106">
    <property type="protein sequence ID" value="KAF0718941.1"/>
    <property type="molecule type" value="Genomic_DNA"/>
</dbReference>
<evidence type="ECO:0000313" key="9">
    <source>
        <dbReference type="EMBL" id="KAF0718941.1"/>
    </source>
</evidence>
<dbReference type="EMBL" id="CAADRA010000106">
    <property type="protein sequence ID" value="VFT78593.1"/>
    <property type="molecule type" value="Genomic_DNA"/>
</dbReference>
<evidence type="ECO:0000256" key="7">
    <source>
        <dbReference type="SAM" id="Phobius"/>
    </source>
</evidence>
<evidence type="ECO:0000256" key="5">
    <source>
        <dbReference type="ARBA" id="ARBA00023136"/>
    </source>
</evidence>
<evidence type="ECO:0000313" key="10">
    <source>
        <dbReference type="EMBL" id="VFT78593.1"/>
    </source>
</evidence>
<keyword evidence="5 7" id="KW-0472">Membrane</keyword>
<keyword evidence="3 7" id="KW-0812">Transmembrane</keyword>
<reference evidence="9" key="2">
    <citation type="submission" date="2019-06" db="EMBL/GenBank/DDBJ databases">
        <title>Genomics analysis of Aphanomyces spp. identifies a new class of oomycete effector associated with host adaptation.</title>
        <authorList>
            <person name="Gaulin E."/>
        </authorList>
    </citation>
    <scope>NUCLEOTIDE SEQUENCE</scope>
    <source>
        <strain evidence="9">CBS 578.67</strain>
    </source>
</reference>
<evidence type="ECO:0000313" key="11">
    <source>
        <dbReference type="Proteomes" id="UP000332933"/>
    </source>
</evidence>
<dbReference type="PANTHER" id="PTHR12677:SF59">
    <property type="entry name" value="GOLGI APPARATUS MEMBRANE PROTEIN TVP38-RELATED"/>
    <property type="match status" value="1"/>
</dbReference>
<evidence type="ECO:0000256" key="6">
    <source>
        <dbReference type="SAM" id="MobiDB-lite"/>
    </source>
</evidence>
<dbReference type="GO" id="GO:0005886">
    <property type="term" value="C:plasma membrane"/>
    <property type="evidence" value="ECO:0007669"/>
    <property type="project" value="UniProtKB-SubCell"/>
</dbReference>
<dbReference type="Pfam" id="PF09335">
    <property type="entry name" value="VTT_dom"/>
    <property type="match status" value="1"/>
</dbReference>
<feature type="transmembrane region" description="Helical" evidence="7">
    <location>
        <begin position="56"/>
        <end position="75"/>
    </location>
</feature>
<protein>
    <submittedName>
        <fullName evidence="10">Aste57867_1375 protein</fullName>
    </submittedName>
</protein>
<keyword evidence="4 7" id="KW-1133">Transmembrane helix</keyword>
<feature type="transmembrane region" description="Helical" evidence="7">
    <location>
        <begin position="87"/>
        <end position="112"/>
    </location>
</feature>
<proteinExistence type="predicted"/>
<evidence type="ECO:0000256" key="1">
    <source>
        <dbReference type="ARBA" id="ARBA00004651"/>
    </source>
</evidence>
<feature type="region of interest" description="Disordered" evidence="6">
    <location>
        <begin position="259"/>
        <end position="283"/>
    </location>
</feature>
<comment type="subcellular location">
    <subcellularLocation>
        <location evidence="1">Cell membrane</location>
        <topology evidence="1">Multi-pass membrane protein</topology>
    </subcellularLocation>
</comment>
<feature type="compositionally biased region" description="Acidic residues" evidence="6">
    <location>
        <begin position="264"/>
        <end position="273"/>
    </location>
</feature>
<evidence type="ECO:0000256" key="2">
    <source>
        <dbReference type="ARBA" id="ARBA00022475"/>
    </source>
</evidence>
<reference evidence="10 11" key="1">
    <citation type="submission" date="2019-03" db="EMBL/GenBank/DDBJ databases">
        <authorList>
            <person name="Gaulin E."/>
            <person name="Dumas B."/>
        </authorList>
    </citation>
    <scope>NUCLEOTIDE SEQUENCE [LARGE SCALE GENOMIC DNA]</scope>
    <source>
        <strain evidence="10">CBS 568.67</strain>
    </source>
</reference>
<feature type="domain" description="VTT" evidence="8">
    <location>
        <begin position="71"/>
        <end position="191"/>
    </location>
</feature>
<dbReference type="InterPro" id="IPR015414">
    <property type="entry name" value="TMEM64"/>
</dbReference>
<evidence type="ECO:0000256" key="4">
    <source>
        <dbReference type="ARBA" id="ARBA00022989"/>
    </source>
</evidence>
<organism evidence="10 11">
    <name type="scientific">Aphanomyces stellatus</name>
    <dbReference type="NCBI Taxonomy" id="120398"/>
    <lineage>
        <taxon>Eukaryota</taxon>
        <taxon>Sar</taxon>
        <taxon>Stramenopiles</taxon>
        <taxon>Oomycota</taxon>
        <taxon>Saprolegniomycetes</taxon>
        <taxon>Saprolegniales</taxon>
        <taxon>Verrucalvaceae</taxon>
        <taxon>Aphanomyces</taxon>
    </lineage>
</organism>
<dbReference type="AlphaFoldDB" id="A0A485KAH5"/>
<keyword evidence="2" id="KW-1003">Cell membrane</keyword>
<dbReference type="InterPro" id="IPR032816">
    <property type="entry name" value="VTT_dom"/>
</dbReference>